<accession>A0ABW8DC53</accession>
<proteinExistence type="predicted"/>
<keyword evidence="2" id="KW-1185">Reference proteome</keyword>
<dbReference type="Proteomes" id="UP001615550">
    <property type="component" value="Unassembled WGS sequence"/>
</dbReference>
<name>A0ABW8DC53_9GAMM</name>
<comment type="caution">
    <text evidence="1">The sequence shown here is derived from an EMBL/GenBank/DDBJ whole genome shotgun (WGS) entry which is preliminary data.</text>
</comment>
<evidence type="ECO:0000313" key="2">
    <source>
        <dbReference type="Proteomes" id="UP001615550"/>
    </source>
</evidence>
<protein>
    <submittedName>
        <fullName evidence="1">Uncharacterized protein</fullName>
    </submittedName>
</protein>
<reference evidence="1 2" key="1">
    <citation type="submission" date="2024-08" db="EMBL/GenBank/DDBJ databases">
        <title>Draft Genome Sequence of Legionella lytica strain DSB2004, Isolated From a Fire Sprinkler System.</title>
        <authorList>
            <person name="Everhart A.D."/>
            <person name="Kidane D.T."/>
            <person name="Farone A.L."/>
            <person name="Farone M.B."/>
        </authorList>
    </citation>
    <scope>NUCLEOTIDE SEQUENCE [LARGE SCALE GENOMIC DNA]</scope>
    <source>
        <strain evidence="1 2">DSB2004</strain>
    </source>
</reference>
<gene>
    <name evidence="1" type="ORF">ACD661_14525</name>
</gene>
<dbReference type="RefSeq" id="WP_400188593.1">
    <property type="nucleotide sequence ID" value="NZ_JBGORX010000009.1"/>
</dbReference>
<organism evidence="1 2">
    <name type="scientific">Legionella lytica</name>
    <dbReference type="NCBI Taxonomy" id="96232"/>
    <lineage>
        <taxon>Bacteria</taxon>
        <taxon>Pseudomonadati</taxon>
        <taxon>Pseudomonadota</taxon>
        <taxon>Gammaproteobacteria</taxon>
        <taxon>Legionellales</taxon>
        <taxon>Legionellaceae</taxon>
        <taxon>Legionella</taxon>
    </lineage>
</organism>
<sequence length="586" mass="66379">MNFKSRTEAYSYAIVLLAQLSKRHTTSTSDLANTTLNLFNICIRNLKVALENHEQNLKIAVEPINELMGQEDIFPDERVLLKNLILSILNGTYQQTSKEKFDNPLARRWESELAIILLHRPTAAMMEVVQEVSTQILCCIEQLSLIKETFDWSFYLDIFSRSYHVISFGAEENPTLESIKKILVENKPEQLAEIMHIHFKFAQGIIRKFPITGIERKPVGKMAEIVAHIWPGPMEKFFSEGLSDPVTGAFNRSHIPDRLMYGSPLYKVLDNRGKMPNAFDEEGTQQLGLLCWGQEEHEVGLPTHHSSWVADCKAQAANLKSQYVLDLIENDAVYVSGPSGMTSVLLGQMEILANFPMVSLKKNYLTAVMTYIVAAGFHSIHEVIAPAHYALDLVPGYEVHVPHQGKLAPAPNYNQFFSQQELIDPDFAARRDTAWENYLYYFSQHYVPRYVAKRLEIDDSLSESCQALIDPVLLTKVTSEMYRYINARGSSQGNLNFISCVFRNNSLTREKLSLAIEFNRQVALVKTANELDALVANIVNENLAIEEKMGKTYGILTQSGLHRSLSTIKTIIKEHASLDEVKHGFF</sequence>
<evidence type="ECO:0000313" key="1">
    <source>
        <dbReference type="EMBL" id="MFJ1269777.1"/>
    </source>
</evidence>
<dbReference type="EMBL" id="JBGORX010000009">
    <property type="protein sequence ID" value="MFJ1269777.1"/>
    <property type="molecule type" value="Genomic_DNA"/>
</dbReference>